<comment type="caution">
    <text evidence="2">The sequence shown here is derived from an EMBL/GenBank/DDBJ whole genome shotgun (WGS) entry which is preliminary data.</text>
</comment>
<keyword evidence="3" id="KW-1185">Reference proteome</keyword>
<dbReference type="EMBL" id="CM029038">
    <property type="protein sequence ID" value="KAG2649309.1"/>
    <property type="molecule type" value="Genomic_DNA"/>
</dbReference>
<protein>
    <submittedName>
        <fullName evidence="2">Uncharacterized protein</fullName>
    </submittedName>
</protein>
<feature type="region of interest" description="Disordered" evidence="1">
    <location>
        <begin position="48"/>
        <end position="84"/>
    </location>
</feature>
<evidence type="ECO:0000313" key="3">
    <source>
        <dbReference type="Proteomes" id="UP000823388"/>
    </source>
</evidence>
<dbReference type="Proteomes" id="UP000823388">
    <property type="component" value="Chromosome 1N"/>
</dbReference>
<accession>A0A8T0X1A9</accession>
<gene>
    <name evidence="2" type="ORF">PVAP13_1NG114944</name>
</gene>
<dbReference type="AlphaFoldDB" id="A0A8T0X1A9"/>
<organism evidence="2 3">
    <name type="scientific">Panicum virgatum</name>
    <name type="common">Blackwell switchgrass</name>
    <dbReference type="NCBI Taxonomy" id="38727"/>
    <lineage>
        <taxon>Eukaryota</taxon>
        <taxon>Viridiplantae</taxon>
        <taxon>Streptophyta</taxon>
        <taxon>Embryophyta</taxon>
        <taxon>Tracheophyta</taxon>
        <taxon>Spermatophyta</taxon>
        <taxon>Magnoliopsida</taxon>
        <taxon>Liliopsida</taxon>
        <taxon>Poales</taxon>
        <taxon>Poaceae</taxon>
        <taxon>PACMAD clade</taxon>
        <taxon>Panicoideae</taxon>
        <taxon>Panicodae</taxon>
        <taxon>Paniceae</taxon>
        <taxon>Panicinae</taxon>
        <taxon>Panicum</taxon>
        <taxon>Panicum sect. Hiantes</taxon>
    </lineage>
</organism>
<sequence length="130" mass="13824">MAWATRDSSQVLPFLAGQGGSAATLLPGLPPLRSPSSLASVSATVPAVRRPPYHRPRRPPFAPSTPTALHAGHPPRRPRPSSPCPFTQGLIWLSARAGDWPCGSQKRSRSTTTVGSSVEFSYKVTITALE</sequence>
<name>A0A8T0X1A9_PANVG</name>
<evidence type="ECO:0000313" key="2">
    <source>
        <dbReference type="EMBL" id="KAG2649309.1"/>
    </source>
</evidence>
<proteinExistence type="predicted"/>
<evidence type="ECO:0000256" key="1">
    <source>
        <dbReference type="SAM" id="MobiDB-lite"/>
    </source>
</evidence>
<reference evidence="2" key="1">
    <citation type="submission" date="2020-05" db="EMBL/GenBank/DDBJ databases">
        <title>WGS assembly of Panicum virgatum.</title>
        <authorList>
            <person name="Lovell J.T."/>
            <person name="Jenkins J."/>
            <person name="Shu S."/>
            <person name="Juenger T.E."/>
            <person name="Schmutz J."/>
        </authorList>
    </citation>
    <scope>NUCLEOTIDE SEQUENCE</scope>
    <source>
        <strain evidence="2">AP13</strain>
    </source>
</reference>